<dbReference type="HOGENOM" id="CLU_056916_2_0_6"/>
<feature type="transmembrane region" description="Helical" evidence="7">
    <location>
        <begin position="257"/>
        <end position="275"/>
    </location>
</feature>
<feature type="transmembrane region" description="Helical" evidence="7">
    <location>
        <begin position="339"/>
        <end position="363"/>
    </location>
</feature>
<proteinExistence type="inferred from homology"/>
<protein>
    <recommendedName>
        <fullName evidence="8">Major facilitator superfamily (MFS) profile domain-containing protein</fullName>
    </recommendedName>
</protein>
<keyword evidence="10" id="KW-1185">Reference proteome</keyword>
<keyword evidence="6 7" id="KW-0472">Membrane</keyword>
<accession>A0A095VQW7</accession>
<organism evidence="9 10">
    <name type="scientific">Pseudohaliea rubra DSM 19751</name>
    <dbReference type="NCBI Taxonomy" id="1265313"/>
    <lineage>
        <taxon>Bacteria</taxon>
        <taxon>Pseudomonadati</taxon>
        <taxon>Pseudomonadota</taxon>
        <taxon>Gammaproteobacteria</taxon>
        <taxon>Cellvibrionales</taxon>
        <taxon>Halieaceae</taxon>
        <taxon>Pseudohaliea</taxon>
    </lineage>
</organism>
<dbReference type="Gene3D" id="1.20.1250.20">
    <property type="entry name" value="MFS general substrate transporter like domains"/>
    <property type="match status" value="2"/>
</dbReference>
<evidence type="ECO:0000313" key="10">
    <source>
        <dbReference type="Proteomes" id="UP000029640"/>
    </source>
</evidence>
<dbReference type="AlphaFoldDB" id="A0A095VQW7"/>
<keyword evidence="3" id="KW-0813">Transport</keyword>
<feature type="transmembrane region" description="Helical" evidence="7">
    <location>
        <begin position="101"/>
        <end position="129"/>
    </location>
</feature>
<dbReference type="SUPFAM" id="SSF103473">
    <property type="entry name" value="MFS general substrate transporter"/>
    <property type="match status" value="1"/>
</dbReference>
<dbReference type="eggNOG" id="COG0738">
    <property type="taxonomic scope" value="Bacteria"/>
</dbReference>
<dbReference type="InterPro" id="IPR036259">
    <property type="entry name" value="MFS_trans_sf"/>
</dbReference>
<dbReference type="GO" id="GO:0022857">
    <property type="term" value="F:transmembrane transporter activity"/>
    <property type="evidence" value="ECO:0007669"/>
    <property type="project" value="InterPro"/>
</dbReference>
<feature type="domain" description="Major facilitator superfamily (MFS) profile" evidence="8">
    <location>
        <begin position="12"/>
        <end position="392"/>
    </location>
</feature>
<feature type="transmembrane region" description="Helical" evidence="7">
    <location>
        <begin position="136"/>
        <end position="160"/>
    </location>
</feature>
<feature type="transmembrane region" description="Helical" evidence="7">
    <location>
        <begin position="166"/>
        <end position="185"/>
    </location>
</feature>
<dbReference type="GO" id="GO:0016020">
    <property type="term" value="C:membrane"/>
    <property type="evidence" value="ECO:0007669"/>
    <property type="project" value="TreeGrafter"/>
</dbReference>
<dbReference type="InterPro" id="IPR011701">
    <property type="entry name" value="MFS"/>
</dbReference>
<comment type="caution">
    <text evidence="9">The sequence shown here is derived from an EMBL/GenBank/DDBJ whole genome shotgun (WGS) entry which is preliminary data.</text>
</comment>
<feature type="transmembrane region" description="Helical" evidence="7">
    <location>
        <begin position="282"/>
        <end position="299"/>
    </location>
</feature>
<feature type="transmembrane region" description="Helical" evidence="7">
    <location>
        <begin position="12"/>
        <end position="35"/>
    </location>
</feature>
<evidence type="ECO:0000256" key="1">
    <source>
        <dbReference type="ARBA" id="ARBA00004127"/>
    </source>
</evidence>
<dbReference type="InterPro" id="IPR020846">
    <property type="entry name" value="MFS_dom"/>
</dbReference>
<dbReference type="GO" id="GO:0012505">
    <property type="term" value="C:endomembrane system"/>
    <property type="evidence" value="ECO:0007669"/>
    <property type="project" value="UniProtKB-SubCell"/>
</dbReference>
<reference evidence="9 10" key="1">
    <citation type="journal article" date="2014" name="Genome Announc.">
        <title>Genome Sequence of Gammaproteobacterial Pseudohaliea rubra Type Strain DSM 19751, Isolated from Coastal Seawater of the Mediterranean Sea.</title>
        <authorList>
            <person name="Spring S."/>
            <person name="Fiebig A."/>
            <person name="Riedel T."/>
            <person name="Goker M."/>
            <person name="Klenk H.P."/>
        </authorList>
    </citation>
    <scope>NUCLEOTIDE SEQUENCE [LARGE SCALE GENOMIC DNA]</scope>
    <source>
        <strain evidence="9 10">DSM 19751</strain>
    </source>
</reference>
<evidence type="ECO:0000256" key="5">
    <source>
        <dbReference type="ARBA" id="ARBA00022989"/>
    </source>
</evidence>
<evidence type="ECO:0000256" key="3">
    <source>
        <dbReference type="ARBA" id="ARBA00022448"/>
    </source>
</evidence>
<dbReference type="Pfam" id="PF07690">
    <property type="entry name" value="MFS_1"/>
    <property type="match status" value="1"/>
</dbReference>
<dbReference type="NCBIfam" id="NF002982">
    <property type="entry name" value="PRK03699.1"/>
    <property type="match status" value="1"/>
</dbReference>
<feature type="transmembrane region" description="Helical" evidence="7">
    <location>
        <begin position="47"/>
        <end position="70"/>
    </location>
</feature>
<keyword evidence="5 7" id="KW-1133">Transmembrane helix</keyword>
<evidence type="ECO:0000256" key="6">
    <source>
        <dbReference type="ARBA" id="ARBA00023136"/>
    </source>
</evidence>
<evidence type="ECO:0000256" key="4">
    <source>
        <dbReference type="ARBA" id="ARBA00022692"/>
    </source>
</evidence>
<evidence type="ECO:0000256" key="2">
    <source>
        <dbReference type="ARBA" id="ARBA00008335"/>
    </source>
</evidence>
<evidence type="ECO:0000259" key="8">
    <source>
        <dbReference type="PROSITE" id="PS50850"/>
    </source>
</evidence>
<gene>
    <name evidence="9" type="ORF">HRUBRA_01613</name>
</gene>
<dbReference type="PANTHER" id="PTHR23514:SF3">
    <property type="entry name" value="BYPASS OF STOP CODON PROTEIN 6"/>
    <property type="match status" value="1"/>
</dbReference>
<dbReference type="PROSITE" id="PS50850">
    <property type="entry name" value="MFS"/>
    <property type="match status" value="1"/>
</dbReference>
<dbReference type="Proteomes" id="UP000029640">
    <property type="component" value="Unassembled WGS sequence"/>
</dbReference>
<comment type="subcellular location">
    <subcellularLocation>
        <location evidence="1">Endomembrane system</location>
        <topology evidence="1">Multi-pass membrane protein</topology>
    </subcellularLocation>
</comment>
<comment type="similarity">
    <text evidence="2">Belongs to the major facilitator superfamily.</text>
</comment>
<dbReference type="EMBL" id="AUVB01000047">
    <property type="protein sequence ID" value="KGE03765.1"/>
    <property type="molecule type" value="Genomic_DNA"/>
</dbReference>
<dbReference type="STRING" id="1265313.HRUBRA_01613"/>
<dbReference type="PANTHER" id="PTHR23514">
    <property type="entry name" value="BYPASS OF STOP CODON PROTEIN 6"/>
    <property type="match status" value="1"/>
</dbReference>
<dbReference type="RefSeq" id="WP_236629853.1">
    <property type="nucleotide sequence ID" value="NZ_KN234776.1"/>
</dbReference>
<evidence type="ECO:0000256" key="7">
    <source>
        <dbReference type="SAM" id="Phobius"/>
    </source>
</evidence>
<evidence type="ECO:0000313" key="9">
    <source>
        <dbReference type="EMBL" id="KGE03765.1"/>
    </source>
</evidence>
<feature type="transmembrane region" description="Helical" evidence="7">
    <location>
        <begin position="216"/>
        <end position="237"/>
    </location>
</feature>
<feature type="transmembrane region" description="Helical" evidence="7">
    <location>
        <begin position="77"/>
        <end position="95"/>
    </location>
</feature>
<name>A0A095VQW7_9GAMM</name>
<feature type="transmembrane region" description="Helical" evidence="7">
    <location>
        <begin position="369"/>
        <end position="388"/>
    </location>
</feature>
<keyword evidence="4 7" id="KW-0812">Transmembrane</keyword>
<feature type="transmembrane region" description="Helical" evidence="7">
    <location>
        <begin position="305"/>
        <end position="327"/>
    </location>
</feature>
<sequence>MSQHPPPHRASVTLACFLAYCVMSGMLAPIGVVLPPLAEQLGLSVPAAGALFSWLTVGILVGSGLALVIFDLLTLRAAMLLVYLALAGALLLLRFTESLWVLRLALGVVGTGCGIGLAGAASGIALLFAGKRRASMLVVTDGFFSGAGAATSAVAVLFVAAGLHWASTYLLVGALAALIVVLAALSRFPQSEATRVATVSGEGGAPPAAPRWPATVWLCIAALFLYTLGQNSMLWWLPSHLEATLPMSREAAGSVVSRYWTGMFCGQLLVAWWVLRLGARRMVLASIFGTFFGSIPLWTVTAPSWLPWLAFAWGLLNLGLLKVTIAFASDAVTVPSPRLIAALLFGATLGTAVSPAVTSAVVAGGEALTVLRFSSFCYVFLALLILLARRLAPPLEEHP</sequence>
<dbReference type="InterPro" id="IPR051788">
    <property type="entry name" value="MFS_Transporter"/>
</dbReference>